<feature type="domain" description="Histidine-specific methyltransferase SAM-dependent" evidence="8">
    <location>
        <begin position="415"/>
        <end position="714"/>
    </location>
</feature>
<dbReference type="SUPFAM" id="SSF56436">
    <property type="entry name" value="C-type lectin-like"/>
    <property type="match status" value="1"/>
</dbReference>
<protein>
    <submittedName>
        <fullName evidence="10">Ergothioneine biosynthesis protein EgtB</fullName>
    </submittedName>
</protein>
<name>A0ABT5IF15_9CAUL</name>
<dbReference type="SUPFAM" id="SSF53335">
    <property type="entry name" value="S-adenosyl-L-methionine-dependent methyltransferases"/>
    <property type="match status" value="1"/>
</dbReference>
<dbReference type="InterPro" id="IPR016187">
    <property type="entry name" value="CTDL_fold"/>
</dbReference>
<evidence type="ECO:0000256" key="1">
    <source>
        <dbReference type="ARBA" id="ARBA00022603"/>
    </source>
</evidence>
<keyword evidence="3" id="KW-0560">Oxidoreductase</keyword>
<dbReference type="PANTHER" id="PTHR43397:SF1">
    <property type="entry name" value="ERGOTHIONEINE BIOSYNTHESIS PROTEIN 1"/>
    <property type="match status" value="1"/>
</dbReference>
<dbReference type="InterPro" id="IPR017806">
    <property type="entry name" value="EgtB"/>
</dbReference>
<evidence type="ECO:0000259" key="9">
    <source>
        <dbReference type="Pfam" id="PF12867"/>
    </source>
</evidence>
<evidence type="ECO:0000256" key="6">
    <source>
        <dbReference type="SAM" id="MobiDB-lite"/>
    </source>
</evidence>
<keyword evidence="11" id="KW-1185">Reference proteome</keyword>
<dbReference type="Pfam" id="PF10017">
    <property type="entry name" value="Methyltransf_33"/>
    <property type="match status" value="1"/>
</dbReference>
<sequence>MDGHSHPTTGRPLCTDASQSPCDRRYSEVRAATLRLAAPLSAEDMVVQSMPDASPAKWHLAHTTWFFETFLLSLRPGYAPFDPHYGYLFNSYYEAKGARQPRAQRGVLTRPTLSDILAYRQHVDHHMRDLIAAGLDAESEALLALGLAHEEQHQELLLMDILHLFSLSPMAPAYDPAFVADAPAGEARFISCAGGLVEIGATGDGFAFDNERPRHKVWLEPYQIADRLVRNGDWLAFMHDGGYARPELWLSDGWARVQAEGWRAPLYWRPDGEQWQDFSLRGLHPVNPDAPVTHISFYEADAFARWAGARLPTEAEWEAAARQGLLQQVDDVAWQWTASAYLGYPGFRPGAGAVGEYNGKFMSGQMSLRGGSAFTPGGHARATYRNFFAPEKRWVRAGLRLARDQTAAESRDEGFAADVIAGLSAQPKSLSPKYFYDAAGSELFEAICRTPEYYPTRTETRLLHDIADALVAGWTAETVLVEFGSGASDKTRTLLDACPALRTYVPIDISPDALHAATARLQSTYPHLNVVPLLGDFTQALPRPDALENRPCVGFFPGSTIGNFSPDEARELLRAFRHLLGAGAQLIVGADMVKDAATLHAAYDDAEGVTAAFNKNLLVRMNRELQGDFDLDAFAHLALWNAERARIEMHLVSRRDQRVAVAGQSFTFAAGERLHTENAHKFTPDSFAALCHDAGWTVAHQWISPAPAFGLFVLS</sequence>
<evidence type="ECO:0000256" key="3">
    <source>
        <dbReference type="ARBA" id="ARBA00023002"/>
    </source>
</evidence>
<gene>
    <name evidence="10" type="primary">egtB</name>
    <name evidence="10" type="ORF">PQU94_10890</name>
</gene>
<dbReference type="InterPro" id="IPR029063">
    <property type="entry name" value="SAM-dependent_MTases_sf"/>
</dbReference>
<dbReference type="Pfam" id="PF12867">
    <property type="entry name" value="DinB_2"/>
    <property type="match status" value="1"/>
</dbReference>
<dbReference type="InterPro" id="IPR024775">
    <property type="entry name" value="DinB-like"/>
</dbReference>
<dbReference type="RefSeq" id="WP_272741487.1">
    <property type="nucleotide sequence ID" value="NZ_JAQQKW010000005.1"/>
</dbReference>
<reference evidence="10 11" key="1">
    <citation type="submission" date="2023-01" db="EMBL/GenBank/DDBJ databases">
        <title>Novel species of the genus Asticcacaulis isolated from rivers.</title>
        <authorList>
            <person name="Lu H."/>
        </authorList>
    </citation>
    <scope>NUCLEOTIDE SEQUENCE [LARGE SCALE GENOMIC DNA]</scope>
    <source>
        <strain evidence="10 11">DXS10W</strain>
    </source>
</reference>
<dbReference type="Pfam" id="PF03781">
    <property type="entry name" value="FGE-sulfatase"/>
    <property type="match status" value="1"/>
</dbReference>
<feature type="domain" description="Sulfatase-modifying factor enzyme-like" evidence="7">
    <location>
        <begin position="189"/>
        <end position="328"/>
    </location>
</feature>
<dbReference type="SUPFAM" id="SSF109854">
    <property type="entry name" value="DinB/YfiT-like putative metalloenzymes"/>
    <property type="match status" value="1"/>
</dbReference>
<keyword evidence="4" id="KW-0408">Iron</keyword>
<comment type="caution">
    <text evidence="10">The sequence shown here is derived from an EMBL/GenBank/DDBJ whole genome shotgun (WGS) entry which is preliminary data.</text>
</comment>
<keyword evidence="2" id="KW-0808">Transferase</keyword>
<dbReference type="Gene3D" id="3.40.50.150">
    <property type="entry name" value="Vaccinia Virus protein VP39"/>
    <property type="match status" value="1"/>
</dbReference>
<dbReference type="InterPro" id="IPR019257">
    <property type="entry name" value="MeTrfase_dom"/>
</dbReference>
<feature type="domain" description="DinB-like" evidence="9">
    <location>
        <begin position="26"/>
        <end position="154"/>
    </location>
</feature>
<dbReference type="NCBIfam" id="TIGR03440">
    <property type="entry name" value="egtB_TIGR03440"/>
    <property type="match status" value="1"/>
</dbReference>
<evidence type="ECO:0000313" key="11">
    <source>
        <dbReference type="Proteomes" id="UP001216595"/>
    </source>
</evidence>
<dbReference type="InterPro" id="IPR034660">
    <property type="entry name" value="DinB/YfiT-like"/>
</dbReference>
<proteinExistence type="predicted"/>
<dbReference type="PANTHER" id="PTHR43397">
    <property type="entry name" value="ERGOTHIONEINE BIOSYNTHESIS PROTEIN 1"/>
    <property type="match status" value="1"/>
</dbReference>
<accession>A0ABT5IF15</accession>
<organism evidence="10 11">
    <name type="scientific">Asticcacaulis currens</name>
    <dbReference type="NCBI Taxonomy" id="2984210"/>
    <lineage>
        <taxon>Bacteria</taxon>
        <taxon>Pseudomonadati</taxon>
        <taxon>Pseudomonadota</taxon>
        <taxon>Alphaproteobacteria</taxon>
        <taxon>Caulobacterales</taxon>
        <taxon>Caulobacteraceae</taxon>
        <taxon>Asticcacaulis</taxon>
    </lineage>
</organism>
<dbReference type="Proteomes" id="UP001216595">
    <property type="component" value="Unassembled WGS sequence"/>
</dbReference>
<dbReference type="InterPro" id="IPR005532">
    <property type="entry name" value="SUMF_dom"/>
</dbReference>
<evidence type="ECO:0000256" key="5">
    <source>
        <dbReference type="ARBA" id="ARBA00037882"/>
    </source>
</evidence>
<dbReference type="InterPro" id="IPR051128">
    <property type="entry name" value="EgtD_Methyltrsf_superfamily"/>
</dbReference>
<dbReference type="Gene3D" id="3.90.1580.10">
    <property type="entry name" value="paralog of FGE (formylglycine-generating enzyme)"/>
    <property type="match status" value="2"/>
</dbReference>
<evidence type="ECO:0000259" key="8">
    <source>
        <dbReference type="Pfam" id="PF10017"/>
    </source>
</evidence>
<dbReference type="EMBL" id="JAQQKW010000005">
    <property type="protein sequence ID" value="MDC7694787.1"/>
    <property type="molecule type" value="Genomic_DNA"/>
</dbReference>
<dbReference type="InterPro" id="IPR035094">
    <property type="entry name" value="EgtD"/>
</dbReference>
<evidence type="ECO:0000256" key="2">
    <source>
        <dbReference type="ARBA" id="ARBA00022679"/>
    </source>
</evidence>
<evidence type="ECO:0000256" key="4">
    <source>
        <dbReference type="ARBA" id="ARBA00023004"/>
    </source>
</evidence>
<evidence type="ECO:0000259" key="7">
    <source>
        <dbReference type="Pfam" id="PF03781"/>
    </source>
</evidence>
<keyword evidence="1" id="KW-0489">Methyltransferase</keyword>
<evidence type="ECO:0000313" key="10">
    <source>
        <dbReference type="EMBL" id="MDC7694787.1"/>
    </source>
</evidence>
<feature type="region of interest" description="Disordered" evidence="6">
    <location>
        <begin position="1"/>
        <end position="20"/>
    </location>
</feature>
<comment type="pathway">
    <text evidence="5">Amino-acid biosynthesis; ergothioneine biosynthesis.</text>
</comment>
<dbReference type="InterPro" id="IPR042095">
    <property type="entry name" value="SUMF_sf"/>
</dbReference>
<dbReference type="NCBIfam" id="TIGR03438">
    <property type="entry name" value="egtD_ergothio"/>
    <property type="match status" value="1"/>
</dbReference>